<dbReference type="EMBL" id="JNVN01000842">
    <property type="protein sequence ID" value="KHJ34497.1"/>
    <property type="molecule type" value="Genomic_DNA"/>
</dbReference>
<dbReference type="Proteomes" id="UP000030854">
    <property type="component" value="Unassembled WGS sequence"/>
</dbReference>
<accession>A0A0B1P725</accession>
<dbReference type="InterPro" id="IPR023214">
    <property type="entry name" value="HAD_sf"/>
</dbReference>
<dbReference type="Gene3D" id="3.40.50.1000">
    <property type="entry name" value="HAD superfamily/HAD-like"/>
    <property type="match status" value="1"/>
</dbReference>
<dbReference type="PANTHER" id="PTHR47829">
    <property type="entry name" value="HYDROLASE, PUTATIVE (AFU_ORTHOLOGUE AFUA_1G12880)-RELATED"/>
    <property type="match status" value="1"/>
</dbReference>
<gene>
    <name evidence="2" type="ORF">EV44_g2412</name>
</gene>
<dbReference type="Pfam" id="PF00702">
    <property type="entry name" value="Hydrolase"/>
    <property type="match status" value="1"/>
</dbReference>
<sequence>MGSKKSEEEKIVLRILHQSQLIMTDSTRRPKVIIFDIGGVCVNSPFQAIREYEIENNIPLGWINYGIDQCKPDGIWHRLERGEVELDDSWFSVWGKQISNPILWNLFWQKRFSTPTPPMPRLDLQKLFWSIIASTQIIDPWMFPALQTLKKSQQFILMALSNGFKLPPPHDKIYEEKVSSLRSIFDIYICSAEIGIRKPDPKIYEYALEAANNFAKKNIDSPKAISLGWEKGLFPRDVLFLDDIGENVKGGKLAGFSVIKVELGKTWEAVEALEIATGMKLSGDHPKSTPISRAKVNSSKL</sequence>
<evidence type="ECO:0000313" key="3">
    <source>
        <dbReference type="Proteomes" id="UP000030854"/>
    </source>
</evidence>
<dbReference type="AlphaFoldDB" id="A0A0B1P725"/>
<protein>
    <submittedName>
        <fullName evidence="2">Putative epoxide hydrolase</fullName>
    </submittedName>
</protein>
<dbReference type="PANTHER" id="PTHR47829:SF1">
    <property type="entry name" value="HAD FAMILY PHOSPHATASE"/>
    <property type="match status" value="1"/>
</dbReference>
<dbReference type="InterPro" id="IPR052898">
    <property type="entry name" value="ACAD10-like"/>
</dbReference>
<feature type="compositionally biased region" description="Polar residues" evidence="1">
    <location>
        <begin position="289"/>
        <end position="301"/>
    </location>
</feature>
<keyword evidence="2" id="KW-0378">Hydrolase</keyword>
<name>A0A0B1P725_UNCNE</name>
<comment type="caution">
    <text evidence="2">The sequence shown here is derived from an EMBL/GenBank/DDBJ whole genome shotgun (WGS) entry which is preliminary data.</text>
</comment>
<keyword evidence="3" id="KW-1185">Reference proteome</keyword>
<evidence type="ECO:0000313" key="2">
    <source>
        <dbReference type="EMBL" id="KHJ34497.1"/>
    </source>
</evidence>
<dbReference type="Gene3D" id="1.10.150.240">
    <property type="entry name" value="Putative phosphatase, domain 2"/>
    <property type="match status" value="1"/>
</dbReference>
<dbReference type="SUPFAM" id="SSF56784">
    <property type="entry name" value="HAD-like"/>
    <property type="match status" value="1"/>
</dbReference>
<dbReference type="SFLD" id="SFLDS00003">
    <property type="entry name" value="Haloacid_Dehalogenase"/>
    <property type="match status" value="1"/>
</dbReference>
<reference evidence="2 3" key="1">
    <citation type="journal article" date="2014" name="BMC Genomics">
        <title>Adaptive genomic structural variation in the grape powdery mildew pathogen, Erysiphe necator.</title>
        <authorList>
            <person name="Jones L."/>
            <person name="Riaz S."/>
            <person name="Morales-Cruz A."/>
            <person name="Amrine K.C."/>
            <person name="McGuire B."/>
            <person name="Gubler W.D."/>
            <person name="Walker M.A."/>
            <person name="Cantu D."/>
        </authorList>
    </citation>
    <scope>NUCLEOTIDE SEQUENCE [LARGE SCALE GENOMIC DNA]</scope>
    <source>
        <strain evidence="3">c</strain>
    </source>
</reference>
<proteinExistence type="predicted"/>
<dbReference type="HOGENOM" id="CLU_045011_1_1_1"/>
<dbReference type="SFLD" id="SFLDG01129">
    <property type="entry name" value="C1.5:_HAD__Beta-PGM__Phosphata"/>
    <property type="match status" value="1"/>
</dbReference>
<evidence type="ECO:0000256" key="1">
    <source>
        <dbReference type="SAM" id="MobiDB-lite"/>
    </source>
</evidence>
<organism evidence="2 3">
    <name type="scientific">Uncinula necator</name>
    <name type="common">Grape powdery mildew</name>
    <dbReference type="NCBI Taxonomy" id="52586"/>
    <lineage>
        <taxon>Eukaryota</taxon>
        <taxon>Fungi</taxon>
        <taxon>Dikarya</taxon>
        <taxon>Ascomycota</taxon>
        <taxon>Pezizomycotina</taxon>
        <taxon>Leotiomycetes</taxon>
        <taxon>Erysiphales</taxon>
        <taxon>Erysiphaceae</taxon>
        <taxon>Erysiphe</taxon>
    </lineage>
</organism>
<dbReference type="InterPro" id="IPR023198">
    <property type="entry name" value="PGP-like_dom2"/>
</dbReference>
<dbReference type="InterPro" id="IPR036412">
    <property type="entry name" value="HAD-like_sf"/>
</dbReference>
<dbReference type="GO" id="GO:0016787">
    <property type="term" value="F:hydrolase activity"/>
    <property type="evidence" value="ECO:0007669"/>
    <property type="project" value="UniProtKB-KW"/>
</dbReference>
<dbReference type="OMA" id="TAPNGFW"/>
<feature type="region of interest" description="Disordered" evidence="1">
    <location>
        <begin position="282"/>
        <end position="301"/>
    </location>
</feature>
<dbReference type="STRING" id="52586.A0A0B1P725"/>